<feature type="repeat" description="ANK" evidence="2">
    <location>
        <begin position="1313"/>
        <end position="1338"/>
    </location>
</feature>
<dbReference type="SUPFAM" id="SSF52540">
    <property type="entry name" value="P-loop containing nucleoside triphosphate hydrolases"/>
    <property type="match status" value="1"/>
</dbReference>
<evidence type="ECO:0000259" key="3">
    <source>
        <dbReference type="Pfam" id="PF01048"/>
    </source>
</evidence>
<keyword evidence="6" id="KW-1185">Reference proteome</keyword>
<comment type="caution">
    <text evidence="5">The sequence shown here is derived from an EMBL/GenBank/DDBJ whole genome shotgun (WGS) entry which is preliminary data.</text>
</comment>
<feature type="repeat" description="ANK" evidence="2">
    <location>
        <begin position="960"/>
        <end position="986"/>
    </location>
</feature>
<dbReference type="GO" id="GO:0009116">
    <property type="term" value="P:nucleoside metabolic process"/>
    <property type="evidence" value="ECO:0007669"/>
    <property type="project" value="InterPro"/>
</dbReference>
<feature type="repeat" description="ANK" evidence="2">
    <location>
        <begin position="992"/>
        <end position="1024"/>
    </location>
</feature>
<name>A0A8H5T9H7_FUSHE</name>
<dbReference type="InterPro" id="IPR002110">
    <property type="entry name" value="Ankyrin_rpt"/>
</dbReference>
<dbReference type="EMBL" id="JAAGWQ010000126">
    <property type="protein sequence ID" value="KAF5665085.1"/>
    <property type="molecule type" value="Genomic_DNA"/>
</dbReference>
<dbReference type="Proteomes" id="UP000567885">
    <property type="component" value="Unassembled WGS sequence"/>
</dbReference>
<protein>
    <submittedName>
        <fullName evidence="5">Ankyrin protein 3</fullName>
    </submittedName>
</protein>
<keyword evidence="1" id="KW-0677">Repeat</keyword>
<sequence>MDRRRISDDDDVVLIHYAKRRRFDHEVFDNDSRHHRYTVAWICALHIEMAAARAMLDKEHIGRPRQDNDTNSYVLGSISDHNIVIACLPTDQYGTNNAASVLSNMMRTFPDIQIGLMVGIGGGVPTKADIRLGDVVVGIRVMQYDLGKACRGSFQRTGVPKISNTSIRTVISNLRSRHELNGSHIPSILSDKMNNYPSYCLPDEPDRLFIPSYNHDPSVPACDGCDQSKLEVRKVRLSTNPYVHYGGVASANTVMKDSVTRDEIARELDVICFEMEAAGLMDIIPCLPIRGICDYADSHKTNKFQRYAATTAAAYAYEFLEVWGGETEQFMTESCREHTENCQSSEQRQKLLKSLDFEGIDARRINIKAAHSKTCRWFLESPDYLSWVNPQRMPDHHGFLWIRGKPGAGKSTIMKFIYLRAKAKDVKEQSLTASFFFNSRGKTLEKTVSGMYRSLLLQLFEGFPDLSCVLTDYDIIPRSQKRCPSLNALKHLLRKAVSKLRKRSFACFIDALDECDEQQVMDLVEYFEDLAEQCTADGVLMHVCFSSRHYPYIDVRLGIRLVLEEQMGHASDLEGYIKTHLRVKDSSIFTDLQEKMLEKAAGVFLWVVLVVDVLNQEDRRGRLCLKKRLKEVPNGLSELFENLLRRENTNMDELQLSLLWILLSKRPLKPDEYYHAIWSGLSIKGLADPGPPEVNTTDSKECFDRCVISSSKGLAEITKPMSTVQFIHESVRDFLIKDKGLSQLWPELGPDWKTVGHEKLKRCCYFYFQTFLGQEGSFGPLESSDVHERCAKHPMISYASQFVLHHANLTGSSICQKQFLKEFRVDYWIPVVSFFEKSWARIYTATPGLLYVLAERGYPSLIRTRLMSDPEIDVPSFGERYVYPLIAAMAKGDEESVVTLLQLPPDPQDETNITSTLIPNVHATAEHHTPLSWACEYGHLGVTRVLVSRGALVKEKEAGRRETPLTLAIKNGHAEIAMLLIETGADCLVAVRNETPLFLASGKGLLGVVEALLDRGASPISQGRGGFSTLCQAVYYDRKEVVELLLRRGADIELATASGRQALHFAVNSKESEAIMEVLLRYGADIDARDLAGQTLLFEAVHKWGTRNPMDSLDMIKFLIVNGADINARDFDGRSCLLKAAGTTALSMTLSPGDLLKFLVENGADIHVQDSAGQSCLHIAAKSFYLDLLKVIRILLELGSKVNARNENGESCLHILRERHLPGSYAEDVIQLLISYGADINLRDNNGRTPLHPKTRHMDLDIFEQLLEQPGLNLNPRDCLGRTPLHYATSIQNLVMIGCLVDGGADVNLLDNNGRTPLDIAVSEEYEAAVQLLVEKGALRGSALVPSGG</sequence>
<dbReference type="Gene3D" id="3.40.50.300">
    <property type="entry name" value="P-loop containing nucleotide triphosphate hydrolases"/>
    <property type="match status" value="1"/>
</dbReference>
<evidence type="ECO:0000256" key="2">
    <source>
        <dbReference type="PROSITE-ProRule" id="PRU00023"/>
    </source>
</evidence>
<evidence type="ECO:0000259" key="4">
    <source>
        <dbReference type="Pfam" id="PF24883"/>
    </source>
</evidence>
<dbReference type="OrthoDB" id="194358at2759"/>
<feature type="repeat" description="ANK" evidence="2">
    <location>
        <begin position="1208"/>
        <end position="1245"/>
    </location>
</feature>
<dbReference type="PROSITE" id="PS50297">
    <property type="entry name" value="ANK_REP_REGION"/>
    <property type="match status" value="7"/>
</dbReference>
<evidence type="ECO:0000256" key="1">
    <source>
        <dbReference type="ARBA" id="ARBA00022737"/>
    </source>
</evidence>
<organism evidence="5 6">
    <name type="scientific">Fusarium heterosporum</name>
    <dbReference type="NCBI Taxonomy" id="42747"/>
    <lineage>
        <taxon>Eukaryota</taxon>
        <taxon>Fungi</taxon>
        <taxon>Dikarya</taxon>
        <taxon>Ascomycota</taxon>
        <taxon>Pezizomycotina</taxon>
        <taxon>Sordariomycetes</taxon>
        <taxon>Hypocreomycetidae</taxon>
        <taxon>Hypocreales</taxon>
        <taxon>Nectriaceae</taxon>
        <taxon>Fusarium</taxon>
        <taxon>Fusarium heterosporum species complex</taxon>
    </lineage>
</organism>
<feature type="repeat" description="ANK" evidence="2">
    <location>
        <begin position="1246"/>
        <end position="1279"/>
    </location>
</feature>
<dbReference type="InterPro" id="IPR035994">
    <property type="entry name" value="Nucleoside_phosphorylase_sf"/>
</dbReference>
<proteinExistence type="predicted"/>
<dbReference type="PRINTS" id="PR01415">
    <property type="entry name" value="ANKYRIN"/>
</dbReference>
<feature type="repeat" description="ANK" evidence="2">
    <location>
        <begin position="1132"/>
        <end position="1171"/>
    </location>
</feature>
<keyword evidence="2" id="KW-0040">ANK repeat</keyword>
<dbReference type="Pfam" id="PF24883">
    <property type="entry name" value="NPHP3_N"/>
    <property type="match status" value="1"/>
</dbReference>
<evidence type="ECO:0000313" key="6">
    <source>
        <dbReference type="Proteomes" id="UP000567885"/>
    </source>
</evidence>
<feature type="repeat" description="ANK" evidence="2">
    <location>
        <begin position="1280"/>
        <end position="1312"/>
    </location>
</feature>
<dbReference type="PANTHER" id="PTHR46082">
    <property type="entry name" value="ATP/GTP-BINDING PROTEIN-RELATED"/>
    <property type="match status" value="1"/>
</dbReference>
<accession>A0A8H5T9H7</accession>
<gene>
    <name evidence="5" type="ORF">FHETE_6800</name>
</gene>
<feature type="domain" description="Nephrocystin 3-like N-terminal" evidence="4">
    <location>
        <begin position="374"/>
        <end position="548"/>
    </location>
</feature>
<feature type="repeat" description="ANK" evidence="2">
    <location>
        <begin position="926"/>
        <end position="958"/>
    </location>
</feature>
<dbReference type="Gene3D" id="1.25.40.20">
    <property type="entry name" value="Ankyrin repeat-containing domain"/>
    <property type="match status" value="3"/>
</dbReference>
<dbReference type="PANTHER" id="PTHR46082:SF11">
    <property type="entry name" value="AAA+ ATPASE DOMAIN-CONTAINING PROTEIN-RELATED"/>
    <property type="match status" value="1"/>
</dbReference>
<dbReference type="SMART" id="SM00248">
    <property type="entry name" value="ANK"/>
    <property type="match status" value="13"/>
</dbReference>
<dbReference type="GO" id="GO:0003824">
    <property type="term" value="F:catalytic activity"/>
    <property type="evidence" value="ECO:0007669"/>
    <property type="project" value="InterPro"/>
</dbReference>
<dbReference type="InterPro" id="IPR027417">
    <property type="entry name" value="P-loop_NTPase"/>
</dbReference>
<feature type="domain" description="Nucleoside phosphorylase" evidence="3">
    <location>
        <begin position="39"/>
        <end position="319"/>
    </location>
</feature>
<feature type="repeat" description="ANK" evidence="2">
    <location>
        <begin position="1025"/>
        <end position="1057"/>
    </location>
</feature>
<dbReference type="InterPro" id="IPR056884">
    <property type="entry name" value="NPHP3-like_N"/>
</dbReference>
<dbReference type="InterPro" id="IPR053137">
    <property type="entry name" value="NLR-like"/>
</dbReference>
<dbReference type="SUPFAM" id="SSF53167">
    <property type="entry name" value="Purine and uridine phosphorylases"/>
    <property type="match status" value="1"/>
</dbReference>
<dbReference type="InterPro" id="IPR000845">
    <property type="entry name" value="Nucleoside_phosphorylase_d"/>
</dbReference>
<evidence type="ECO:0000313" key="5">
    <source>
        <dbReference type="EMBL" id="KAF5665085.1"/>
    </source>
</evidence>
<dbReference type="Pfam" id="PF12796">
    <property type="entry name" value="Ank_2"/>
    <property type="match status" value="4"/>
</dbReference>
<dbReference type="InterPro" id="IPR036770">
    <property type="entry name" value="Ankyrin_rpt-contain_sf"/>
</dbReference>
<reference evidence="5 6" key="1">
    <citation type="submission" date="2020-05" db="EMBL/GenBank/DDBJ databases">
        <title>Identification and distribution of gene clusters putatively required for synthesis of sphingolipid metabolism inhibitors in phylogenetically diverse species of the filamentous fungus Fusarium.</title>
        <authorList>
            <person name="Kim H.-S."/>
            <person name="Busman M."/>
            <person name="Brown D.W."/>
            <person name="Divon H."/>
            <person name="Uhlig S."/>
            <person name="Proctor R.H."/>
        </authorList>
    </citation>
    <scope>NUCLEOTIDE SEQUENCE [LARGE SCALE GENOMIC DNA]</scope>
    <source>
        <strain evidence="5 6">NRRL 20693</strain>
    </source>
</reference>
<dbReference type="PROSITE" id="PS50088">
    <property type="entry name" value="ANK_REPEAT"/>
    <property type="match status" value="11"/>
</dbReference>
<dbReference type="SUPFAM" id="SSF48403">
    <property type="entry name" value="Ankyrin repeat"/>
    <property type="match status" value="2"/>
</dbReference>
<feature type="repeat" description="ANK" evidence="2">
    <location>
        <begin position="1058"/>
        <end position="1091"/>
    </location>
</feature>
<dbReference type="Pfam" id="PF00023">
    <property type="entry name" value="Ank"/>
    <property type="match status" value="1"/>
</dbReference>
<dbReference type="Gene3D" id="3.40.50.1580">
    <property type="entry name" value="Nucleoside phosphorylase domain"/>
    <property type="match status" value="1"/>
</dbReference>
<feature type="repeat" description="ANK" evidence="2">
    <location>
        <begin position="1172"/>
        <end position="1207"/>
    </location>
</feature>
<dbReference type="Pfam" id="PF01048">
    <property type="entry name" value="PNP_UDP_1"/>
    <property type="match status" value="1"/>
</dbReference>